<feature type="transmembrane region" description="Helical" evidence="9">
    <location>
        <begin position="187"/>
        <end position="204"/>
    </location>
</feature>
<comment type="similarity">
    <text evidence="2 7">Belongs to the MIP/aquaporin (TC 1.A.8) family.</text>
</comment>
<keyword evidence="3 7" id="KW-0813">Transport</keyword>
<feature type="transmembrane region" description="Helical" evidence="9">
    <location>
        <begin position="151"/>
        <end position="175"/>
    </location>
</feature>
<evidence type="ECO:0000256" key="5">
    <source>
        <dbReference type="ARBA" id="ARBA00022989"/>
    </source>
</evidence>
<evidence type="ECO:0000256" key="1">
    <source>
        <dbReference type="ARBA" id="ARBA00004141"/>
    </source>
</evidence>
<keyword evidence="5 9" id="KW-1133">Transmembrane helix</keyword>
<reference evidence="10" key="1">
    <citation type="submission" date="2022-11" db="UniProtKB">
        <authorList>
            <consortium name="EnsemblMetazoa"/>
        </authorList>
    </citation>
    <scope>IDENTIFICATION</scope>
</reference>
<evidence type="ECO:0000313" key="10">
    <source>
        <dbReference type="EnsemblMetazoa" id="XP_038073806.1"/>
    </source>
</evidence>
<keyword evidence="6 9" id="KW-0472">Membrane</keyword>
<dbReference type="RefSeq" id="XP_038073807.1">
    <property type="nucleotide sequence ID" value="XM_038217879.1"/>
</dbReference>
<evidence type="ECO:0000256" key="6">
    <source>
        <dbReference type="ARBA" id="ARBA00023136"/>
    </source>
</evidence>
<protein>
    <submittedName>
        <fullName evidence="10">Uncharacterized protein</fullName>
    </submittedName>
</protein>
<dbReference type="PROSITE" id="PS00221">
    <property type="entry name" value="MIP"/>
    <property type="match status" value="1"/>
</dbReference>
<dbReference type="InterPro" id="IPR050363">
    <property type="entry name" value="MIP/Aquaporin"/>
</dbReference>
<dbReference type="InterPro" id="IPR000425">
    <property type="entry name" value="MIP"/>
</dbReference>
<evidence type="ECO:0000313" key="11">
    <source>
        <dbReference type="Proteomes" id="UP000887568"/>
    </source>
</evidence>
<evidence type="ECO:0000256" key="2">
    <source>
        <dbReference type="ARBA" id="ARBA00006175"/>
    </source>
</evidence>
<dbReference type="GO" id="GO:0016323">
    <property type="term" value="C:basolateral plasma membrane"/>
    <property type="evidence" value="ECO:0007669"/>
    <property type="project" value="TreeGrafter"/>
</dbReference>
<dbReference type="CDD" id="cd00333">
    <property type="entry name" value="MIP"/>
    <property type="match status" value="1"/>
</dbReference>
<dbReference type="InterPro" id="IPR023271">
    <property type="entry name" value="Aquaporin-like"/>
</dbReference>
<dbReference type="NCBIfam" id="TIGR00861">
    <property type="entry name" value="MIP"/>
    <property type="match status" value="1"/>
</dbReference>
<feature type="region of interest" description="Disordered" evidence="8">
    <location>
        <begin position="285"/>
        <end position="318"/>
    </location>
</feature>
<dbReference type="GO" id="GO:0015254">
    <property type="term" value="F:glycerol channel activity"/>
    <property type="evidence" value="ECO:0007669"/>
    <property type="project" value="TreeGrafter"/>
</dbReference>
<dbReference type="RefSeq" id="XP_038073806.1">
    <property type="nucleotide sequence ID" value="XM_038217878.1"/>
</dbReference>
<evidence type="ECO:0000256" key="7">
    <source>
        <dbReference type="RuleBase" id="RU000477"/>
    </source>
</evidence>
<proteinExistence type="inferred from homology"/>
<dbReference type="OMA" id="CDSIRRH"/>
<dbReference type="Pfam" id="PF00230">
    <property type="entry name" value="MIP"/>
    <property type="match status" value="1"/>
</dbReference>
<evidence type="ECO:0000256" key="9">
    <source>
        <dbReference type="SAM" id="Phobius"/>
    </source>
</evidence>
<organism evidence="10 11">
    <name type="scientific">Patiria miniata</name>
    <name type="common">Bat star</name>
    <name type="synonym">Asterina miniata</name>
    <dbReference type="NCBI Taxonomy" id="46514"/>
    <lineage>
        <taxon>Eukaryota</taxon>
        <taxon>Metazoa</taxon>
        <taxon>Echinodermata</taxon>
        <taxon>Eleutherozoa</taxon>
        <taxon>Asterozoa</taxon>
        <taxon>Asteroidea</taxon>
        <taxon>Valvatacea</taxon>
        <taxon>Valvatida</taxon>
        <taxon>Asterinidae</taxon>
        <taxon>Patiria</taxon>
    </lineage>
</organism>
<dbReference type="PANTHER" id="PTHR43829:SF9">
    <property type="entry name" value="AQUAPORIN-9"/>
    <property type="match status" value="1"/>
</dbReference>
<dbReference type="AlphaFoldDB" id="A0A914BCS4"/>
<dbReference type="OrthoDB" id="3222at2759"/>
<dbReference type="Gene3D" id="1.20.1080.10">
    <property type="entry name" value="Glycerol uptake facilitator protein"/>
    <property type="match status" value="1"/>
</dbReference>
<dbReference type="InterPro" id="IPR022357">
    <property type="entry name" value="MIP_CS"/>
</dbReference>
<keyword evidence="11" id="KW-1185">Reference proteome</keyword>
<accession>A0A914BCS4</accession>
<feature type="transmembrane region" description="Helical" evidence="9">
    <location>
        <begin position="99"/>
        <end position="120"/>
    </location>
</feature>
<comment type="subcellular location">
    <subcellularLocation>
        <location evidence="1">Membrane</location>
        <topology evidence="1">Multi-pass membrane protein</topology>
    </subcellularLocation>
</comment>
<keyword evidence="4 7" id="KW-0812">Transmembrane</keyword>
<dbReference type="PANTHER" id="PTHR43829">
    <property type="entry name" value="AQUAPORIN OR AQUAGLYCEROPORIN RELATED"/>
    <property type="match status" value="1"/>
</dbReference>
<dbReference type="SUPFAM" id="SSF81338">
    <property type="entry name" value="Aquaporin-like"/>
    <property type="match status" value="1"/>
</dbReference>
<evidence type="ECO:0000256" key="4">
    <source>
        <dbReference type="ARBA" id="ARBA00022692"/>
    </source>
</evidence>
<dbReference type="PRINTS" id="PR00783">
    <property type="entry name" value="MINTRINSICP"/>
</dbReference>
<dbReference type="EnsemblMetazoa" id="XM_038217879.1">
    <property type="protein sequence ID" value="XP_038073807.1"/>
    <property type="gene ID" value="LOC119741925"/>
</dbReference>
<sequence length="318" mass="34244">MPVCASIRRHLAVRSDIARGMLAEMAGTFILVLFVDGGLAQGIVSGWTSGTPVSTALTSGMGVAFGIYTGLGVSGGHVNPSITLGLASVGKFAWRRAPLWILAQFLGAFAAASVVFGIYYPGLDNFDGGNRTVFGPTGTGGIFCTYPQPYFGLWAGLAEQILNTGLLLHCTMMFFDERNGKPTKGMEPFFVGLSVAVIILAWGHNAGAPMNPARDLAGRFLSWLVGYGSEVWIPRGVHWWWVPTFVPLLGGVCGANFYFLLVEIHHPKEMGDNYGTEGSPAAVEHIEMQSKNSPPEPNYVDRSPTHEYHNQSLGEDME</sequence>
<feature type="transmembrane region" description="Helical" evidence="9">
    <location>
        <begin position="21"/>
        <end position="44"/>
    </location>
</feature>
<dbReference type="Proteomes" id="UP000887568">
    <property type="component" value="Unplaced"/>
</dbReference>
<dbReference type="GeneID" id="119741925"/>
<dbReference type="GO" id="GO:0015250">
    <property type="term" value="F:water channel activity"/>
    <property type="evidence" value="ECO:0007669"/>
    <property type="project" value="TreeGrafter"/>
</dbReference>
<evidence type="ECO:0000256" key="8">
    <source>
        <dbReference type="SAM" id="MobiDB-lite"/>
    </source>
</evidence>
<evidence type="ECO:0000256" key="3">
    <source>
        <dbReference type="ARBA" id="ARBA00022448"/>
    </source>
</evidence>
<feature type="transmembrane region" description="Helical" evidence="9">
    <location>
        <begin position="56"/>
        <end position="78"/>
    </location>
</feature>
<dbReference type="EnsemblMetazoa" id="XM_038217878.1">
    <property type="protein sequence ID" value="XP_038073806.1"/>
    <property type="gene ID" value="LOC119741925"/>
</dbReference>
<name>A0A914BCS4_PATMI</name>
<feature type="transmembrane region" description="Helical" evidence="9">
    <location>
        <begin position="239"/>
        <end position="261"/>
    </location>
</feature>
<dbReference type="GO" id="GO:0015204">
    <property type="term" value="F:urea transmembrane transporter activity"/>
    <property type="evidence" value="ECO:0007669"/>
    <property type="project" value="TreeGrafter"/>
</dbReference>